<feature type="region of interest" description="Disordered" evidence="1">
    <location>
        <begin position="60"/>
        <end position="133"/>
    </location>
</feature>
<feature type="region of interest" description="Disordered" evidence="1">
    <location>
        <begin position="205"/>
        <end position="301"/>
    </location>
</feature>
<feature type="region of interest" description="Disordered" evidence="1">
    <location>
        <begin position="153"/>
        <end position="187"/>
    </location>
</feature>
<evidence type="ECO:0000256" key="1">
    <source>
        <dbReference type="SAM" id="MobiDB-lite"/>
    </source>
</evidence>
<dbReference type="OrthoDB" id="6337960at2759"/>
<dbReference type="InterPro" id="IPR038832">
    <property type="entry name" value="CDCA3"/>
</dbReference>
<gene>
    <name evidence="2" type="ORF">EGW08_012745</name>
</gene>
<sequence length="301" mass="32343">LAVFYSSPVIPPLARKATNFKSKAPFSSNIFLGSFFPFVNKVCDMGALQSIREMLPDMEEKNTEGMSTPVRPTNKRLLSLDPRSPSETLERTPIVVEKTPGLSVASASQTRMSQSDREVKDPRSPTADFTRTPLNPCLAASRLSQVVEKTAGPSVAAASQTPVCQSDNEVGDPRSPTADFTRTPINPCLAERQKSRLLPIALDSLPSTSTLGSESGIESAEVTPVKARPSAESTDSPDSAYSADLAHSDPGIVNYEGVSPTSTPLRVKTSDASDENPSTRSREDLTEGTPKLLQKINNEQH</sequence>
<proteinExistence type="predicted"/>
<feature type="compositionally biased region" description="Basic and acidic residues" evidence="1">
    <location>
        <begin position="114"/>
        <end position="123"/>
    </location>
</feature>
<evidence type="ECO:0000313" key="3">
    <source>
        <dbReference type="Proteomes" id="UP000271974"/>
    </source>
</evidence>
<comment type="caution">
    <text evidence="2">The sequence shown here is derived from an EMBL/GenBank/DDBJ whole genome shotgun (WGS) entry which is preliminary data.</text>
</comment>
<feature type="compositionally biased region" description="Polar residues" evidence="1">
    <location>
        <begin position="157"/>
        <end position="168"/>
    </location>
</feature>
<dbReference type="PANTHER" id="PTHR34756:SF1">
    <property type="entry name" value="CELL DIVISION CYCLE-ASSOCIATED PROTEIN 3"/>
    <property type="match status" value="1"/>
</dbReference>
<reference evidence="2 3" key="1">
    <citation type="submission" date="2019-01" db="EMBL/GenBank/DDBJ databases">
        <title>A draft genome assembly of the solar-powered sea slug Elysia chlorotica.</title>
        <authorList>
            <person name="Cai H."/>
            <person name="Li Q."/>
            <person name="Fang X."/>
            <person name="Li J."/>
            <person name="Curtis N.E."/>
            <person name="Altenburger A."/>
            <person name="Shibata T."/>
            <person name="Feng M."/>
            <person name="Maeda T."/>
            <person name="Schwartz J.A."/>
            <person name="Shigenobu S."/>
            <person name="Lundholm N."/>
            <person name="Nishiyama T."/>
            <person name="Yang H."/>
            <person name="Hasebe M."/>
            <person name="Li S."/>
            <person name="Pierce S.K."/>
            <person name="Wang J."/>
        </authorList>
    </citation>
    <scope>NUCLEOTIDE SEQUENCE [LARGE SCALE GENOMIC DNA]</scope>
    <source>
        <strain evidence="2">EC2010</strain>
        <tissue evidence="2">Whole organism of an adult</tissue>
    </source>
</reference>
<dbReference type="PANTHER" id="PTHR34756">
    <property type="entry name" value="CELL DIVISION CYCLE-ASSOCIATED PROTEIN 3"/>
    <property type="match status" value="1"/>
</dbReference>
<accession>A0A3S1B489</accession>
<evidence type="ECO:0000313" key="2">
    <source>
        <dbReference type="EMBL" id="RUS79477.1"/>
    </source>
</evidence>
<protein>
    <submittedName>
        <fullName evidence="2">Uncharacterized protein</fullName>
    </submittedName>
</protein>
<dbReference type="Proteomes" id="UP000271974">
    <property type="component" value="Unassembled WGS sequence"/>
</dbReference>
<name>A0A3S1B489_ELYCH</name>
<dbReference type="EMBL" id="RQTK01000448">
    <property type="protein sequence ID" value="RUS79477.1"/>
    <property type="molecule type" value="Genomic_DNA"/>
</dbReference>
<dbReference type="AlphaFoldDB" id="A0A3S1B489"/>
<organism evidence="2 3">
    <name type="scientific">Elysia chlorotica</name>
    <name type="common">Eastern emerald elysia</name>
    <name type="synonym">Sea slug</name>
    <dbReference type="NCBI Taxonomy" id="188477"/>
    <lineage>
        <taxon>Eukaryota</taxon>
        <taxon>Metazoa</taxon>
        <taxon>Spiralia</taxon>
        <taxon>Lophotrochozoa</taxon>
        <taxon>Mollusca</taxon>
        <taxon>Gastropoda</taxon>
        <taxon>Heterobranchia</taxon>
        <taxon>Euthyneura</taxon>
        <taxon>Panpulmonata</taxon>
        <taxon>Sacoglossa</taxon>
        <taxon>Placobranchoidea</taxon>
        <taxon>Plakobranchidae</taxon>
        <taxon>Elysia</taxon>
    </lineage>
</organism>
<feature type="non-terminal residue" evidence="2">
    <location>
        <position position="1"/>
    </location>
</feature>
<keyword evidence="3" id="KW-1185">Reference proteome</keyword>